<sequence>MSGLIFAMDLTDKYRSLNLLKDISEFIDYVKVGYPLILSAGIGIIGDLSRYSPVIADLKVADIPYTNEMICRIAFENGAKAVISHGFTGSYSLKACIETAKEYDGEIYVVVDMSNPGADEFIRPNTKNLCKMAVKYKVTGVVAPANDPERLKIIRRYVKNLRMICPGVGAQGGSIREALSAGADYLIVGRSIYTAKNPIEAAKRIRNEILQDSR</sequence>
<feature type="active site" description="Proton donor" evidence="5">
    <location>
        <position position="59"/>
    </location>
</feature>
<dbReference type="Pfam" id="PF00215">
    <property type="entry name" value="OMPdecase"/>
    <property type="match status" value="1"/>
</dbReference>
<evidence type="ECO:0000256" key="6">
    <source>
        <dbReference type="PIRSR" id="PIRSR614732-1"/>
    </source>
</evidence>
<dbReference type="GO" id="GO:0006207">
    <property type="term" value="P:'de novo' pyrimidine nucleobase biosynthetic process"/>
    <property type="evidence" value="ECO:0007669"/>
    <property type="project" value="InterPro"/>
</dbReference>
<dbReference type="PANTHER" id="PTHR32119">
    <property type="entry name" value="OROTIDINE 5'-PHOSPHATE DECARBOXYLASE"/>
    <property type="match status" value="1"/>
</dbReference>
<protein>
    <recommendedName>
        <fullName evidence="5">Orotidine 5'-phosphate decarboxylase</fullName>
        <ecNumber evidence="5">4.1.1.23</ecNumber>
    </recommendedName>
    <alternativeName>
        <fullName evidence="5">OMP decarboxylase</fullName>
        <shortName evidence="5">OMPDCase</shortName>
        <shortName evidence="5">OMPdecase</shortName>
    </alternativeName>
</protein>
<dbReference type="HAMAP" id="MF_01200_A">
    <property type="entry name" value="OMPdecase_type1_A"/>
    <property type="match status" value="1"/>
</dbReference>
<feature type="active site" description="For OMPdecase activity" evidence="6">
    <location>
        <position position="59"/>
    </location>
</feature>
<feature type="binding site" evidence="5 7">
    <location>
        <position position="189"/>
    </location>
    <ligand>
        <name>substrate</name>
    </ligand>
</feature>
<evidence type="ECO:0000256" key="1">
    <source>
        <dbReference type="ARBA" id="ARBA00004861"/>
    </source>
</evidence>
<dbReference type="UniPathway" id="UPA00070">
    <property type="reaction ID" value="UER00120"/>
</dbReference>
<feature type="active site" description="For OMPdecase activity" evidence="6">
    <location>
        <position position="57"/>
    </location>
</feature>
<dbReference type="SMART" id="SM00934">
    <property type="entry name" value="OMPdecase"/>
    <property type="match status" value="1"/>
</dbReference>
<comment type="pathway">
    <text evidence="1 5 8">Pyrimidine metabolism; UMP biosynthesis via de novo pathway; UMP from orotate: step 2/2.</text>
</comment>
<dbReference type="InterPro" id="IPR018089">
    <property type="entry name" value="OMPdecase_AS"/>
</dbReference>
<evidence type="ECO:0000256" key="5">
    <source>
        <dbReference type="HAMAP-Rule" id="MF_01200"/>
    </source>
</evidence>
<comment type="catalytic activity">
    <reaction evidence="5 8">
        <text>orotidine 5'-phosphate + H(+) = UMP + CO2</text>
        <dbReference type="Rhea" id="RHEA:11596"/>
        <dbReference type="ChEBI" id="CHEBI:15378"/>
        <dbReference type="ChEBI" id="CHEBI:16526"/>
        <dbReference type="ChEBI" id="CHEBI:57538"/>
        <dbReference type="ChEBI" id="CHEBI:57865"/>
        <dbReference type="EC" id="4.1.1.23"/>
    </reaction>
</comment>
<comment type="subunit">
    <text evidence="5">Homodimer.</text>
</comment>
<feature type="binding site" evidence="5">
    <location>
        <begin position="57"/>
        <end position="66"/>
    </location>
    <ligand>
        <name>substrate</name>
    </ligand>
</feature>
<dbReference type="Proteomes" id="UP000317158">
    <property type="component" value="Unassembled WGS sequence"/>
</dbReference>
<evidence type="ECO:0000256" key="2">
    <source>
        <dbReference type="ARBA" id="ARBA00022793"/>
    </source>
</evidence>
<dbReference type="SUPFAM" id="SSF51366">
    <property type="entry name" value="Ribulose-phoshate binding barrel"/>
    <property type="match status" value="1"/>
</dbReference>
<dbReference type="Gene3D" id="3.20.20.70">
    <property type="entry name" value="Aldolase class I"/>
    <property type="match status" value="1"/>
</dbReference>
<feature type="binding site" evidence="5 7">
    <location>
        <position position="190"/>
    </location>
    <ligand>
        <name>substrate</name>
    </ligand>
</feature>
<gene>
    <name evidence="5 10" type="primary">pyrF</name>
    <name evidence="10" type="ORF">EF806_06310</name>
</gene>
<evidence type="ECO:0000256" key="8">
    <source>
        <dbReference type="RuleBase" id="RU000512"/>
    </source>
</evidence>
<dbReference type="PROSITE" id="PS00156">
    <property type="entry name" value="OMPDECASE"/>
    <property type="match status" value="1"/>
</dbReference>
<evidence type="ECO:0000259" key="9">
    <source>
        <dbReference type="SMART" id="SM00934"/>
    </source>
</evidence>
<comment type="similarity">
    <text evidence="5">Belongs to the OMP decarboxylase family. Type 1 subfamily.</text>
</comment>
<feature type="domain" description="Orotidine 5'-phosphate decarboxylase" evidence="9">
    <location>
        <begin position="3"/>
        <end position="205"/>
    </location>
</feature>
<dbReference type="InterPro" id="IPR047595">
    <property type="entry name" value="OMPdecase_arc"/>
</dbReference>
<dbReference type="EC" id="4.1.1.23" evidence="5"/>
<dbReference type="GO" id="GO:0004590">
    <property type="term" value="F:orotidine-5'-phosphate decarboxylase activity"/>
    <property type="evidence" value="ECO:0007669"/>
    <property type="project" value="UniProtKB-UniRule"/>
</dbReference>
<dbReference type="GO" id="GO:0044205">
    <property type="term" value="P:'de novo' UMP biosynthetic process"/>
    <property type="evidence" value="ECO:0007669"/>
    <property type="project" value="UniProtKB-UniRule"/>
</dbReference>
<evidence type="ECO:0000313" key="11">
    <source>
        <dbReference type="Proteomes" id="UP000317158"/>
    </source>
</evidence>
<dbReference type="NCBIfam" id="TIGR01740">
    <property type="entry name" value="pyrF"/>
    <property type="match status" value="1"/>
</dbReference>
<proteinExistence type="inferred from homology"/>
<dbReference type="CDD" id="cd04725">
    <property type="entry name" value="OMP_decarboxylase_like"/>
    <property type="match status" value="1"/>
</dbReference>
<dbReference type="AlphaFoldDB" id="A0A520KQL5"/>
<keyword evidence="4 5" id="KW-0456">Lyase</keyword>
<dbReference type="GO" id="GO:0005829">
    <property type="term" value="C:cytosol"/>
    <property type="evidence" value="ECO:0007669"/>
    <property type="project" value="TreeGrafter"/>
</dbReference>
<dbReference type="EMBL" id="RXIF01000012">
    <property type="protein sequence ID" value="RZN63843.1"/>
    <property type="molecule type" value="Genomic_DNA"/>
</dbReference>
<keyword evidence="2 5" id="KW-0210">Decarboxylase</keyword>
<name>A0A520KQL5_METT2</name>
<evidence type="ECO:0000256" key="3">
    <source>
        <dbReference type="ARBA" id="ARBA00022975"/>
    </source>
</evidence>
<organism evidence="10 11">
    <name type="scientific">Methanoliparum thermophilum</name>
    <dbReference type="NCBI Taxonomy" id="2491083"/>
    <lineage>
        <taxon>Archaea</taxon>
        <taxon>Methanobacteriati</taxon>
        <taxon>Methanobacteriota</taxon>
        <taxon>Candidatus Methanoliparia</taxon>
        <taxon>Candidatus Methanoliparales</taxon>
        <taxon>Candidatus Methanoliparaceae</taxon>
        <taxon>Candidatus Methanoliparum</taxon>
    </lineage>
</organism>
<dbReference type="NCBIfam" id="NF010386">
    <property type="entry name" value="PRK13813.1"/>
    <property type="match status" value="1"/>
</dbReference>
<feature type="active site" description="For OMPdecase activity" evidence="6">
    <location>
        <position position="62"/>
    </location>
</feature>
<dbReference type="PANTHER" id="PTHR32119:SF2">
    <property type="entry name" value="OROTIDINE 5'-PHOSPHATE DECARBOXYLASE"/>
    <property type="match status" value="1"/>
</dbReference>
<feature type="binding site" evidence="5">
    <location>
        <begin position="166"/>
        <end position="176"/>
    </location>
    <ligand>
        <name>substrate</name>
    </ligand>
</feature>
<feature type="binding site" evidence="5 7">
    <location>
        <position position="31"/>
    </location>
    <ligand>
        <name>substrate</name>
    </ligand>
</feature>
<dbReference type="InterPro" id="IPR013785">
    <property type="entry name" value="Aldolase_TIM"/>
</dbReference>
<reference evidence="10 11" key="1">
    <citation type="journal article" date="2019" name="Nat. Microbiol.">
        <title>Wide diversity of methane and short-chain alkane metabolisms in uncultured archaea.</title>
        <authorList>
            <person name="Borrel G."/>
            <person name="Adam P.S."/>
            <person name="McKay L.J."/>
            <person name="Chen L.X."/>
            <person name="Sierra-Garcia I.N."/>
            <person name="Sieber C.M."/>
            <person name="Letourneur Q."/>
            <person name="Ghozlane A."/>
            <person name="Andersen G.L."/>
            <person name="Li W.J."/>
            <person name="Hallam S.J."/>
            <person name="Muyzer G."/>
            <person name="de Oliveira V.M."/>
            <person name="Inskeep W.P."/>
            <person name="Banfield J.F."/>
            <person name="Gribaldo S."/>
        </authorList>
    </citation>
    <scope>NUCLEOTIDE SEQUENCE [LARGE SCALE GENOMIC DNA]</scope>
    <source>
        <strain evidence="10">NM1a</strain>
    </source>
</reference>
<dbReference type="InterPro" id="IPR001754">
    <property type="entry name" value="OMPdeCOase_dom"/>
</dbReference>
<comment type="function">
    <text evidence="5">Catalyzes the decarboxylation of orotidine 5'-monophosphate (OMP) to uridine 5'-monophosphate (UMP).</text>
</comment>
<dbReference type="InterPro" id="IPR014732">
    <property type="entry name" value="OMPdecase"/>
</dbReference>
<comment type="caution">
    <text evidence="10">The sequence shown here is derived from an EMBL/GenBank/DDBJ whole genome shotgun (WGS) entry which is preliminary data.</text>
</comment>
<keyword evidence="3 5" id="KW-0665">Pyrimidine biosynthesis</keyword>
<dbReference type="InterPro" id="IPR011060">
    <property type="entry name" value="RibuloseP-bd_barrel"/>
</dbReference>
<accession>A0A520KQL5</accession>
<feature type="binding site" evidence="5 7">
    <location>
        <position position="9"/>
    </location>
    <ligand>
        <name>substrate</name>
    </ligand>
</feature>
<evidence type="ECO:0000256" key="7">
    <source>
        <dbReference type="PIRSR" id="PIRSR614732-2"/>
    </source>
</evidence>
<evidence type="ECO:0000313" key="10">
    <source>
        <dbReference type="EMBL" id="RZN63843.1"/>
    </source>
</evidence>
<feature type="binding site" evidence="5 7">
    <location>
        <position position="114"/>
    </location>
    <ligand>
        <name>substrate</name>
    </ligand>
</feature>
<evidence type="ECO:0000256" key="4">
    <source>
        <dbReference type="ARBA" id="ARBA00023239"/>
    </source>
</evidence>